<dbReference type="PANTHER" id="PTHR39160:SF6">
    <property type="entry name" value="CELL WALL-BINDING PROTEIN YOCH"/>
    <property type="match status" value="1"/>
</dbReference>
<dbReference type="EMBL" id="JXKH01000001">
    <property type="protein sequence ID" value="OJG20082.1"/>
    <property type="molecule type" value="Genomic_DNA"/>
</dbReference>
<keyword evidence="5" id="KW-1185">Reference proteome</keyword>
<evidence type="ECO:0000256" key="2">
    <source>
        <dbReference type="SAM" id="MobiDB-lite"/>
    </source>
</evidence>
<comment type="caution">
    <text evidence="4">The sequence shown here is derived from an EMBL/GenBank/DDBJ whole genome shotgun (WGS) entry which is preliminary data.</text>
</comment>
<feature type="region of interest" description="Disordered" evidence="2">
    <location>
        <begin position="73"/>
        <end position="121"/>
    </location>
</feature>
<dbReference type="Pfam" id="PF06725">
    <property type="entry name" value="3D"/>
    <property type="match status" value="1"/>
</dbReference>
<gene>
    <name evidence="4" type="ORF">RU97_GL000315</name>
</gene>
<name>A0A1L8RK59_9ENTE</name>
<accession>A0A1L8RK59</accession>
<dbReference type="PANTHER" id="PTHR39160">
    <property type="entry name" value="CELL WALL-BINDING PROTEIN YOCH"/>
    <property type="match status" value="1"/>
</dbReference>
<evidence type="ECO:0000313" key="4">
    <source>
        <dbReference type="EMBL" id="OJG20082.1"/>
    </source>
</evidence>
<evidence type="ECO:0000259" key="3">
    <source>
        <dbReference type="Pfam" id="PF06725"/>
    </source>
</evidence>
<keyword evidence="1" id="KW-0732">Signal</keyword>
<dbReference type="SUPFAM" id="SSF50685">
    <property type="entry name" value="Barwin-like endoglucanases"/>
    <property type="match status" value="1"/>
</dbReference>
<organism evidence="4 5">
    <name type="scientific">Enterococcus canis</name>
    <dbReference type="NCBI Taxonomy" id="214095"/>
    <lineage>
        <taxon>Bacteria</taxon>
        <taxon>Bacillati</taxon>
        <taxon>Bacillota</taxon>
        <taxon>Bacilli</taxon>
        <taxon>Lactobacillales</taxon>
        <taxon>Enterococcaceae</taxon>
        <taxon>Enterococcus</taxon>
    </lineage>
</organism>
<dbReference type="InterPro" id="IPR036908">
    <property type="entry name" value="RlpA-like_sf"/>
</dbReference>
<dbReference type="GO" id="GO:0009254">
    <property type="term" value="P:peptidoglycan turnover"/>
    <property type="evidence" value="ECO:0007669"/>
    <property type="project" value="InterPro"/>
</dbReference>
<evidence type="ECO:0000256" key="1">
    <source>
        <dbReference type="ARBA" id="ARBA00022729"/>
    </source>
</evidence>
<dbReference type="InterPro" id="IPR051933">
    <property type="entry name" value="Resuscitation_pf_RpfB"/>
</dbReference>
<dbReference type="RefSeq" id="WP_067392023.1">
    <property type="nucleotide sequence ID" value="NZ_JXKH01000001.1"/>
</dbReference>
<dbReference type="Proteomes" id="UP000181884">
    <property type="component" value="Unassembled WGS sequence"/>
</dbReference>
<reference evidence="4 5" key="1">
    <citation type="submission" date="2014-12" db="EMBL/GenBank/DDBJ databases">
        <title>Draft genome sequences of 29 type strains of Enterococci.</title>
        <authorList>
            <person name="Zhong Z."/>
            <person name="Sun Z."/>
            <person name="Liu W."/>
            <person name="Zhang W."/>
            <person name="Zhang H."/>
        </authorList>
    </citation>
    <scope>NUCLEOTIDE SEQUENCE [LARGE SCALE GENOMIC DNA]</scope>
    <source>
        <strain evidence="4 5">DSM 17029</strain>
    </source>
</reference>
<dbReference type="GO" id="GO:0019867">
    <property type="term" value="C:outer membrane"/>
    <property type="evidence" value="ECO:0007669"/>
    <property type="project" value="InterPro"/>
</dbReference>
<dbReference type="Gene3D" id="2.40.40.10">
    <property type="entry name" value="RlpA-like domain"/>
    <property type="match status" value="1"/>
</dbReference>
<dbReference type="AlphaFoldDB" id="A0A1L8RK59"/>
<dbReference type="CDD" id="cd22786">
    <property type="entry name" value="DPBB_YuiC-like"/>
    <property type="match status" value="1"/>
</dbReference>
<sequence>MKKEWLPFLLITSLFAIGNVLPVYAAEQEPITTTIATADAAKSLSTDLISLTTEGDAVKAVKAEIAAKEKAEKAAKEKADKEKAAKEKAAKEKAAKEKAAKEEAAKEAEEAEAAAETSTPQGETMMMESTAYSYAEGDIGGGTVTALGQDLTQNPMAVAVDPSVIPLGTRLYVEGYGEAIASDTGGAIQGNIIDVHFADPGQLSAWGRRMVKVTILS</sequence>
<feature type="compositionally biased region" description="Basic and acidic residues" evidence="2">
    <location>
        <begin position="73"/>
        <end position="108"/>
    </location>
</feature>
<dbReference type="InterPro" id="IPR010611">
    <property type="entry name" value="3D_dom"/>
</dbReference>
<evidence type="ECO:0000313" key="5">
    <source>
        <dbReference type="Proteomes" id="UP000181884"/>
    </source>
</evidence>
<dbReference type="GO" id="GO:0004553">
    <property type="term" value="F:hydrolase activity, hydrolyzing O-glycosyl compounds"/>
    <property type="evidence" value="ECO:0007669"/>
    <property type="project" value="InterPro"/>
</dbReference>
<feature type="domain" description="3D" evidence="3">
    <location>
        <begin position="157"/>
        <end position="216"/>
    </location>
</feature>
<protein>
    <recommendedName>
        <fullName evidence="3">3D domain-containing protein</fullName>
    </recommendedName>
</protein>
<proteinExistence type="predicted"/>
<dbReference type="STRING" id="214095.RU97_GL000315"/>